<dbReference type="InterPro" id="IPR036225">
    <property type="entry name" value="SRP/SRP_N"/>
</dbReference>
<dbReference type="AlphaFoldDB" id="A0A6M8J5R1"/>
<gene>
    <name evidence="9 10" type="primary">ftsY</name>
    <name evidence="10" type="ORF">HLV38_00670</name>
</gene>
<keyword evidence="6 9" id="KW-0472">Membrane</keyword>
<protein>
    <recommendedName>
        <fullName evidence="9">Signal recognition particle receptor FtsY</fullName>
        <shortName evidence="9">SRP receptor</shortName>
        <ecNumber evidence="9">3.6.5.4</ecNumber>
    </recommendedName>
</protein>
<dbReference type="GO" id="GO:0006614">
    <property type="term" value="P:SRP-dependent cotranslational protein targeting to membrane"/>
    <property type="evidence" value="ECO:0007669"/>
    <property type="project" value="InterPro"/>
</dbReference>
<dbReference type="GO" id="GO:0005737">
    <property type="term" value="C:cytoplasm"/>
    <property type="evidence" value="ECO:0007669"/>
    <property type="project" value="UniProtKB-SubCell"/>
</dbReference>
<dbReference type="EMBL" id="CP053716">
    <property type="protein sequence ID" value="QKF06799.1"/>
    <property type="molecule type" value="Genomic_DNA"/>
</dbReference>
<organism evidence="10 11">
    <name type="scientific">Berryella wangjianweii</name>
    <dbReference type="NCBI Taxonomy" id="2734634"/>
    <lineage>
        <taxon>Bacteria</taxon>
        <taxon>Bacillati</taxon>
        <taxon>Actinomycetota</taxon>
        <taxon>Coriobacteriia</taxon>
        <taxon>Eggerthellales</taxon>
        <taxon>Eggerthellaceae</taxon>
        <taxon>Berryella</taxon>
    </lineage>
</organism>
<evidence type="ECO:0000256" key="6">
    <source>
        <dbReference type="ARBA" id="ARBA00023136"/>
    </source>
</evidence>
<dbReference type="Gene3D" id="3.40.50.300">
    <property type="entry name" value="P-loop containing nucleotide triphosphate hydrolases"/>
    <property type="match status" value="1"/>
</dbReference>
<feature type="binding site" evidence="9">
    <location>
        <begin position="107"/>
        <end position="114"/>
    </location>
    <ligand>
        <name>GTP</name>
        <dbReference type="ChEBI" id="CHEBI:37565"/>
    </ligand>
</feature>
<accession>A0A6M8J5R1</accession>
<evidence type="ECO:0000256" key="8">
    <source>
        <dbReference type="ARBA" id="ARBA00048027"/>
    </source>
</evidence>
<evidence type="ECO:0000256" key="1">
    <source>
        <dbReference type="ARBA" id="ARBA00022475"/>
    </source>
</evidence>
<proteinExistence type="inferred from homology"/>
<dbReference type="InterPro" id="IPR000897">
    <property type="entry name" value="SRP54_GTPase_dom"/>
</dbReference>
<comment type="function">
    <text evidence="9">Involved in targeting and insertion of nascent membrane proteins into the cytoplasmic membrane. Acts as a receptor for the complex formed by the signal recognition particle (SRP) and the ribosome-nascent chain (RNC).</text>
</comment>
<dbReference type="GO" id="GO:0003924">
    <property type="term" value="F:GTPase activity"/>
    <property type="evidence" value="ECO:0007669"/>
    <property type="project" value="UniProtKB-UniRule"/>
</dbReference>
<comment type="similarity">
    <text evidence="9">Belongs to the GTP-binding SRP family. FtsY subfamily.</text>
</comment>
<keyword evidence="5 9" id="KW-0342">GTP-binding</keyword>
<dbReference type="InterPro" id="IPR003593">
    <property type="entry name" value="AAA+_ATPase"/>
</dbReference>
<evidence type="ECO:0000313" key="11">
    <source>
        <dbReference type="Proteomes" id="UP000503297"/>
    </source>
</evidence>
<dbReference type="RefSeq" id="WP_172165273.1">
    <property type="nucleotide sequence ID" value="NZ_CP053716.1"/>
</dbReference>
<dbReference type="SUPFAM" id="SSF52540">
    <property type="entry name" value="P-loop containing nucleoside triphosphate hydrolases"/>
    <property type="match status" value="1"/>
</dbReference>
<dbReference type="HAMAP" id="MF_00920">
    <property type="entry name" value="FtsY"/>
    <property type="match status" value="1"/>
</dbReference>
<sequence>MGFLGRFGDGLARTRDRFREQMNVLLDRGPDLDQAFWDGLEETLILADLGGETASGIVEELRDQAARKALPDAYAVLDLLKDQVAAQFSPYRPEVFEGERSVVLFVGINGAGKTTTCGKIAKQLHDEGRCVVLGSADTFRAAAIEQLEVWARRAQVEVCARQRGSDPASVCYDTIERAEQAGADTVLIDTAGRLHTSADLMRELSKVVGVVRRRSRVPVYTVLVIDATTGQNGLSQAREFNASLSLDGVIVTKLDGTARGGIALAVSRELGLPVLKLGVGEGLDDLKPFDAHEYAQALIGDFDERATA</sequence>
<evidence type="ECO:0000256" key="5">
    <source>
        <dbReference type="ARBA" id="ARBA00023134"/>
    </source>
</evidence>
<dbReference type="GO" id="GO:0005525">
    <property type="term" value="F:GTP binding"/>
    <property type="evidence" value="ECO:0007669"/>
    <property type="project" value="UniProtKB-UniRule"/>
</dbReference>
<evidence type="ECO:0000256" key="7">
    <source>
        <dbReference type="ARBA" id="ARBA00023170"/>
    </source>
</evidence>
<dbReference type="SMART" id="SM00382">
    <property type="entry name" value="AAA"/>
    <property type="match status" value="1"/>
</dbReference>
<comment type="subunit">
    <text evidence="9">Part of the signal recognition particle protein translocation system, which is composed of SRP and FtsY.</text>
</comment>
<dbReference type="SMART" id="SM00962">
    <property type="entry name" value="SRP54"/>
    <property type="match status" value="1"/>
</dbReference>
<dbReference type="Proteomes" id="UP000503297">
    <property type="component" value="Chromosome"/>
</dbReference>
<dbReference type="GO" id="GO:0005886">
    <property type="term" value="C:plasma membrane"/>
    <property type="evidence" value="ECO:0007669"/>
    <property type="project" value="UniProtKB-SubCell"/>
</dbReference>
<comment type="catalytic activity">
    <reaction evidence="8 9">
        <text>GTP + H2O = GDP + phosphate + H(+)</text>
        <dbReference type="Rhea" id="RHEA:19669"/>
        <dbReference type="ChEBI" id="CHEBI:15377"/>
        <dbReference type="ChEBI" id="CHEBI:15378"/>
        <dbReference type="ChEBI" id="CHEBI:37565"/>
        <dbReference type="ChEBI" id="CHEBI:43474"/>
        <dbReference type="ChEBI" id="CHEBI:58189"/>
        <dbReference type="EC" id="3.6.5.4"/>
    </reaction>
</comment>
<keyword evidence="4 9" id="KW-0378">Hydrolase</keyword>
<dbReference type="Pfam" id="PF00448">
    <property type="entry name" value="SRP54"/>
    <property type="match status" value="1"/>
</dbReference>
<dbReference type="GO" id="GO:0005047">
    <property type="term" value="F:signal recognition particle binding"/>
    <property type="evidence" value="ECO:0007669"/>
    <property type="project" value="TreeGrafter"/>
</dbReference>
<dbReference type="InterPro" id="IPR004390">
    <property type="entry name" value="SR_rcpt_FtsY"/>
</dbReference>
<evidence type="ECO:0000256" key="3">
    <source>
        <dbReference type="ARBA" id="ARBA00022741"/>
    </source>
</evidence>
<feature type="binding site" evidence="9">
    <location>
        <begin position="252"/>
        <end position="255"/>
    </location>
    <ligand>
        <name>GTP</name>
        <dbReference type="ChEBI" id="CHEBI:37565"/>
    </ligand>
</feature>
<evidence type="ECO:0000256" key="2">
    <source>
        <dbReference type="ARBA" id="ARBA00022490"/>
    </source>
</evidence>
<dbReference type="InterPro" id="IPR027417">
    <property type="entry name" value="P-loop_NTPase"/>
</dbReference>
<feature type="binding site" evidence="9">
    <location>
        <begin position="189"/>
        <end position="193"/>
    </location>
    <ligand>
        <name>GTP</name>
        <dbReference type="ChEBI" id="CHEBI:37565"/>
    </ligand>
</feature>
<evidence type="ECO:0000256" key="9">
    <source>
        <dbReference type="HAMAP-Rule" id="MF_00920"/>
    </source>
</evidence>
<name>A0A6M8J5R1_9ACTN</name>
<keyword evidence="7 9" id="KW-0675">Receptor</keyword>
<dbReference type="SUPFAM" id="SSF47364">
    <property type="entry name" value="Domain of the SRP/SRP receptor G-proteins"/>
    <property type="match status" value="1"/>
</dbReference>
<dbReference type="InterPro" id="IPR042101">
    <property type="entry name" value="SRP54_N_sf"/>
</dbReference>
<dbReference type="EC" id="3.6.5.4" evidence="9"/>
<keyword evidence="2 9" id="KW-0963">Cytoplasm</keyword>
<dbReference type="SMART" id="SM00963">
    <property type="entry name" value="SRP54_N"/>
    <property type="match status" value="1"/>
</dbReference>
<dbReference type="PANTHER" id="PTHR43134">
    <property type="entry name" value="SIGNAL RECOGNITION PARTICLE RECEPTOR SUBUNIT ALPHA"/>
    <property type="match status" value="1"/>
</dbReference>
<evidence type="ECO:0000313" key="10">
    <source>
        <dbReference type="EMBL" id="QKF06799.1"/>
    </source>
</evidence>
<keyword evidence="1 9" id="KW-1003">Cell membrane</keyword>
<dbReference type="FunFam" id="3.40.50.300:FF:000053">
    <property type="entry name" value="Signal recognition particle receptor FtsY"/>
    <property type="match status" value="1"/>
</dbReference>
<dbReference type="Gene3D" id="1.20.120.140">
    <property type="entry name" value="Signal recognition particle SRP54, nucleotide-binding domain"/>
    <property type="match status" value="1"/>
</dbReference>
<comment type="subcellular location">
    <subcellularLocation>
        <location evidence="9">Cell membrane</location>
        <topology evidence="9">Peripheral membrane protein</topology>
        <orientation evidence="9">Cytoplasmic side</orientation>
    </subcellularLocation>
    <subcellularLocation>
        <location evidence="9">Cytoplasm</location>
    </subcellularLocation>
</comment>
<dbReference type="PANTHER" id="PTHR43134:SF1">
    <property type="entry name" value="SIGNAL RECOGNITION PARTICLE RECEPTOR SUBUNIT ALPHA"/>
    <property type="match status" value="1"/>
</dbReference>
<evidence type="ECO:0000256" key="4">
    <source>
        <dbReference type="ARBA" id="ARBA00022801"/>
    </source>
</evidence>
<dbReference type="KEGG" id="bwa:HLV38_00670"/>
<keyword evidence="3 9" id="KW-0547">Nucleotide-binding</keyword>
<keyword evidence="11" id="KW-1185">Reference proteome</keyword>
<reference evidence="11" key="1">
    <citation type="submission" date="2020-05" db="EMBL/GenBank/DDBJ databases">
        <title>Novel species in genus Nocardioides.</title>
        <authorList>
            <person name="Zhang G."/>
        </authorList>
    </citation>
    <scope>NUCLEOTIDE SEQUENCE [LARGE SCALE GENOMIC DNA]</scope>
    <source>
        <strain evidence="11">zg-1050</strain>
    </source>
</reference>
<dbReference type="InterPro" id="IPR013822">
    <property type="entry name" value="Signal_recog_particl_SRP54_hlx"/>
</dbReference>
<dbReference type="Pfam" id="PF02881">
    <property type="entry name" value="SRP54_N"/>
    <property type="match status" value="1"/>
</dbReference>
<dbReference type="NCBIfam" id="TIGR00064">
    <property type="entry name" value="ftsY"/>
    <property type="match status" value="1"/>
</dbReference>